<organism evidence="1 2">
    <name type="scientific">Geospiza parvula</name>
    <name type="common">Small tree-finch</name>
    <name type="synonym">Camarhynchus parvulus</name>
    <dbReference type="NCBI Taxonomy" id="87175"/>
    <lineage>
        <taxon>Eukaryota</taxon>
        <taxon>Metazoa</taxon>
        <taxon>Chordata</taxon>
        <taxon>Craniata</taxon>
        <taxon>Vertebrata</taxon>
        <taxon>Euteleostomi</taxon>
        <taxon>Archelosauria</taxon>
        <taxon>Archosauria</taxon>
        <taxon>Dinosauria</taxon>
        <taxon>Saurischia</taxon>
        <taxon>Theropoda</taxon>
        <taxon>Coelurosauria</taxon>
        <taxon>Aves</taxon>
        <taxon>Neognathae</taxon>
        <taxon>Neoaves</taxon>
        <taxon>Telluraves</taxon>
        <taxon>Australaves</taxon>
        <taxon>Passeriformes</taxon>
        <taxon>Thraupidae</taxon>
        <taxon>Camarhynchus</taxon>
    </lineage>
</organism>
<dbReference type="Proteomes" id="UP000694382">
    <property type="component" value="Chromosome 3"/>
</dbReference>
<dbReference type="PANTHER" id="PTHR10656:SF40">
    <property type="entry name" value="INOSITOL 1,4,5-TRISPHOSPHATE RECEPTOR-INTERACTING PROTEIN-LIKE 1"/>
    <property type="match status" value="1"/>
</dbReference>
<evidence type="ECO:0000313" key="1">
    <source>
        <dbReference type="Ensembl" id="ENSCPVP00000019949.2"/>
    </source>
</evidence>
<reference evidence="1" key="1">
    <citation type="submission" date="2020-02" db="EMBL/GenBank/DDBJ databases">
        <authorList>
            <person name="Enbody D E."/>
            <person name="Pettersson E M."/>
        </authorList>
    </citation>
    <scope>NUCLEOTIDE SEQUENCE [LARGE SCALE GENOMIC DNA]</scope>
</reference>
<proteinExistence type="predicted"/>
<accession>A0A8C3NLT2</accession>
<sequence length="460" mass="52484">MLAITFLLLLVQGLIQYPQQAGDGLDEASLERMQQRAEYLKQQMTQLIQELEQTKPEQSGGAWGARLGWQSWALSGILVLLLVLWFGHGKIRCDPDKGGHKERSSSNLVEEEERWTVVGNVEEGNVDDKQEMANGGEDHGDNVQRKLRSLLEERFSMITDLVDKLIHVFGEGLSNSFYPVPQPAIGVGSAFEGWSPHAHDVVYRLLVPLSPPPGHAFHLELDTAGMVQRNFCVRVELVCTCRRERLGEDMLCFLHHSEEELRRKQEPSLLHTLCTGCYLDVEKTVHWFYRFMRVAWLLLPESCHWRLRLQPSSRSCKFQLSKDKESFTVEMFFAVRQGDSDIFVSSQPTEVGIPSTTWLETYAVAEAKFFRHISRQVSQAAAPHRLPDGCRFFQLSLWPPTLWGRRDFGHFPTEISLPSSFQVAVAPNLLEHLASSLDTHRKALQEYNNLPLLYILMPCS</sequence>
<reference evidence="1" key="3">
    <citation type="submission" date="2025-09" db="UniProtKB">
        <authorList>
            <consortium name="Ensembl"/>
        </authorList>
    </citation>
    <scope>IDENTIFICATION</scope>
</reference>
<name>A0A8C3NLT2_GEOPR</name>
<dbReference type="PANTHER" id="PTHR10656">
    <property type="entry name" value="CELL FATE DETERMINING PROTEIN MAB21-RELATED"/>
    <property type="match status" value="1"/>
</dbReference>
<accession>A0A8U8BL63</accession>
<keyword evidence="2" id="KW-1185">Reference proteome</keyword>
<dbReference type="AlphaFoldDB" id="A0A8C3NLT2"/>
<dbReference type="Ensembl" id="ENSCPVT00000020837.2">
    <property type="protein sequence ID" value="ENSCPVP00000019949.2"/>
    <property type="gene ID" value="ENSCPVG00000014505.2"/>
</dbReference>
<dbReference type="GO" id="GO:0016020">
    <property type="term" value="C:membrane"/>
    <property type="evidence" value="ECO:0007669"/>
    <property type="project" value="TreeGrafter"/>
</dbReference>
<protein>
    <submittedName>
        <fullName evidence="1">Uncharacterized protein</fullName>
    </submittedName>
</protein>
<reference evidence="1" key="2">
    <citation type="submission" date="2025-08" db="UniProtKB">
        <authorList>
            <consortium name="Ensembl"/>
        </authorList>
    </citation>
    <scope>IDENTIFICATION</scope>
</reference>
<dbReference type="SMART" id="SM01265">
    <property type="entry name" value="Mab-21"/>
    <property type="match status" value="1"/>
</dbReference>
<evidence type="ECO:0000313" key="2">
    <source>
        <dbReference type="Proteomes" id="UP000694382"/>
    </source>
</evidence>
<dbReference type="InterPro" id="IPR024810">
    <property type="entry name" value="MAB21L/cGLR"/>
</dbReference>